<dbReference type="Proteomes" id="UP000644699">
    <property type="component" value="Unassembled WGS sequence"/>
</dbReference>
<feature type="chain" id="PRO_5037294986" evidence="2">
    <location>
        <begin position="32"/>
        <end position="389"/>
    </location>
</feature>
<name>A0A916ZDQ6_9HYPH</name>
<dbReference type="AlphaFoldDB" id="A0A916ZDQ6"/>
<evidence type="ECO:0000313" key="3">
    <source>
        <dbReference type="EMBL" id="GGD90436.1"/>
    </source>
</evidence>
<keyword evidence="4" id="KW-1185">Reference proteome</keyword>
<reference evidence="3" key="2">
    <citation type="submission" date="2020-09" db="EMBL/GenBank/DDBJ databases">
        <authorList>
            <person name="Sun Q."/>
            <person name="Zhou Y."/>
        </authorList>
    </citation>
    <scope>NUCLEOTIDE SEQUENCE</scope>
    <source>
        <strain evidence="3">CGMCC 1.15367</strain>
    </source>
</reference>
<gene>
    <name evidence="3" type="ORF">GCM10011390_06480</name>
</gene>
<dbReference type="RefSeq" id="WP_244639278.1">
    <property type="nucleotide sequence ID" value="NZ_BMIQ01000001.1"/>
</dbReference>
<evidence type="ECO:0000313" key="4">
    <source>
        <dbReference type="Proteomes" id="UP000644699"/>
    </source>
</evidence>
<comment type="caution">
    <text evidence="3">The sequence shown here is derived from an EMBL/GenBank/DDBJ whole genome shotgun (WGS) entry which is preliminary data.</text>
</comment>
<protein>
    <submittedName>
        <fullName evidence="3">Uncharacterized protein</fullName>
    </submittedName>
</protein>
<proteinExistence type="predicted"/>
<accession>A0A916ZDQ6</accession>
<dbReference type="EMBL" id="BMIQ01000001">
    <property type="protein sequence ID" value="GGD90436.1"/>
    <property type="molecule type" value="Genomic_DNA"/>
</dbReference>
<reference evidence="3" key="1">
    <citation type="journal article" date="2014" name="Int. J. Syst. Evol. Microbiol.">
        <title>Complete genome sequence of Corynebacterium casei LMG S-19264T (=DSM 44701T), isolated from a smear-ripened cheese.</title>
        <authorList>
            <consortium name="US DOE Joint Genome Institute (JGI-PGF)"/>
            <person name="Walter F."/>
            <person name="Albersmeier A."/>
            <person name="Kalinowski J."/>
            <person name="Ruckert C."/>
        </authorList>
    </citation>
    <scope>NUCLEOTIDE SEQUENCE</scope>
    <source>
        <strain evidence="3">CGMCC 1.15367</strain>
    </source>
</reference>
<organism evidence="3 4">
    <name type="scientific">Aureimonas endophytica</name>
    <dbReference type="NCBI Taxonomy" id="2027858"/>
    <lineage>
        <taxon>Bacteria</taxon>
        <taxon>Pseudomonadati</taxon>
        <taxon>Pseudomonadota</taxon>
        <taxon>Alphaproteobacteria</taxon>
        <taxon>Hyphomicrobiales</taxon>
        <taxon>Aurantimonadaceae</taxon>
        <taxon>Aureimonas</taxon>
    </lineage>
</organism>
<evidence type="ECO:0000256" key="1">
    <source>
        <dbReference type="SAM" id="MobiDB-lite"/>
    </source>
</evidence>
<sequence length="389" mass="40163">MVPSQPFSPRRRLSLALLAAILAAGASPAGAQDASGKGGLFGFGSIGGAGPGGERESGAYVSPSAIPDGPSSDLGVTLPRPLQKLEPIALPDPQQRGPLGPAGLGLPNLPAYAPQNLPSLSPMRAKVLHLEAKLAEDGGNVPSGLVWRLFAPVPGADGKLPLIATAKGGGADFAVPAGSYLLHVGFGHAGVTRRVDFNGEPKREQVVLSAGGLKLHAMVGGDKPIAPDKLNFSIYSDEADERDRRLIADDVAAGATVALNAGAYRIVSKYGDDNAEVGGEVKVEAGKITDVTLQHRAAELTMKLVREKGGEAIADTAWQVMDANGALIRESVGAFPSMVLAEGEYLVVAKNRDKTYQRDFTVTAGLDADVELKTSDVLPQQDSTEGSGD</sequence>
<evidence type="ECO:0000256" key="2">
    <source>
        <dbReference type="SAM" id="SignalP"/>
    </source>
</evidence>
<keyword evidence="2" id="KW-0732">Signal</keyword>
<feature type="region of interest" description="Disordered" evidence="1">
    <location>
        <begin position="52"/>
        <end position="78"/>
    </location>
</feature>
<feature type="signal peptide" evidence="2">
    <location>
        <begin position="1"/>
        <end position="31"/>
    </location>
</feature>